<keyword evidence="4" id="KW-1133">Transmembrane helix</keyword>
<feature type="repeat" description="TPR" evidence="3">
    <location>
        <begin position="137"/>
        <end position="170"/>
    </location>
</feature>
<comment type="caution">
    <text evidence="5">The sequence shown here is derived from an EMBL/GenBank/DDBJ whole genome shotgun (WGS) entry which is preliminary data.</text>
</comment>
<keyword evidence="2 3" id="KW-0802">TPR repeat</keyword>
<dbReference type="Proteomes" id="UP000228886">
    <property type="component" value="Unassembled WGS sequence"/>
</dbReference>
<dbReference type="InterPro" id="IPR011990">
    <property type="entry name" value="TPR-like_helical_dom_sf"/>
</dbReference>
<gene>
    <name evidence="5" type="ORF">COS11_02995</name>
</gene>
<evidence type="ECO:0000256" key="1">
    <source>
        <dbReference type="ARBA" id="ARBA00022737"/>
    </source>
</evidence>
<evidence type="ECO:0000256" key="2">
    <source>
        <dbReference type="ARBA" id="ARBA00022803"/>
    </source>
</evidence>
<dbReference type="SUPFAM" id="SSF48452">
    <property type="entry name" value="TPR-like"/>
    <property type="match status" value="1"/>
</dbReference>
<evidence type="ECO:0000313" key="6">
    <source>
        <dbReference type="Proteomes" id="UP000228886"/>
    </source>
</evidence>
<dbReference type="PROSITE" id="PS50005">
    <property type="entry name" value="TPR"/>
    <property type="match status" value="2"/>
</dbReference>
<evidence type="ECO:0000256" key="3">
    <source>
        <dbReference type="PROSITE-ProRule" id="PRU00339"/>
    </source>
</evidence>
<dbReference type="Pfam" id="PF13414">
    <property type="entry name" value="TPR_11"/>
    <property type="match status" value="1"/>
</dbReference>
<sequence>MTDCAKRIFFSIIVFGLGIITLYYQKSHTPSSLNFKKYEEAGNQLFREKKTSEAINCWQKSLPFAPSPEKVYNKIGIAYLARNDYENSIQSFQKGLKINPKDANLSYNLALSFLQSGNNKMVLKNLDYVETLNPYYPNVHYLKGIVYERIGKKTQAKAEYIKEININPSSVHTWSKIKDK</sequence>
<reference evidence="6" key="1">
    <citation type="submission" date="2017-09" db="EMBL/GenBank/DDBJ databases">
        <title>Depth-based differentiation of microbial function through sediment-hosted aquifers and enrichment of novel symbionts in the deep terrestrial subsurface.</title>
        <authorList>
            <person name="Probst A.J."/>
            <person name="Ladd B."/>
            <person name="Jarett J.K."/>
            <person name="Geller-Mcgrath D.E."/>
            <person name="Sieber C.M.K."/>
            <person name="Emerson J.B."/>
            <person name="Anantharaman K."/>
            <person name="Thomas B.C."/>
            <person name="Malmstrom R."/>
            <person name="Stieglmeier M."/>
            <person name="Klingl A."/>
            <person name="Woyke T."/>
            <person name="Ryan C.M."/>
            <person name="Banfield J.F."/>
        </authorList>
    </citation>
    <scope>NUCLEOTIDE SEQUENCE [LARGE SCALE GENOMIC DNA]</scope>
</reference>
<dbReference type="AlphaFoldDB" id="A0A2M7E986"/>
<dbReference type="InterPro" id="IPR050498">
    <property type="entry name" value="Ycf3"/>
</dbReference>
<keyword evidence="4" id="KW-0472">Membrane</keyword>
<dbReference type="Gene3D" id="1.25.40.10">
    <property type="entry name" value="Tetratricopeptide repeat domain"/>
    <property type="match status" value="2"/>
</dbReference>
<dbReference type="Pfam" id="PF13181">
    <property type="entry name" value="TPR_8"/>
    <property type="match status" value="1"/>
</dbReference>
<keyword evidence="4" id="KW-0812">Transmembrane</keyword>
<feature type="transmembrane region" description="Helical" evidence="4">
    <location>
        <begin position="7"/>
        <end position="24"/>
    </location>
</feature>
<protein>
    <submittedName>
        <fullName evidence="5">Uncharacterized protein</fullName>
    </submittedName>
</protein>
<evidence type="ECO:0000256" key="4">
    <source>
        <dbReference type="SAM" id="Phobius"/>
    </source>
</evidence>
<dbReference type="EMBL" id="PETL01000146">
    <property type="protein sequence ID" value="PIV64279.1"/>
    <property type="molecule type" value="Genomic_DNA"/>
</dbReference>
<dbReference type="InterPro" id="IPR019734">
    <property type="entry name" value="TPR_rpt"/>
</dbReference>
<organism evidence="5 6">
    <name type="scientific">bacterium (Candidatus Ratteibacteria) CG01_land_8_20_14_3_00_40_19</name>
    <dbReference type="NCBI Taxonomy" id="2014290"/>
    <lineage>
        <taxon>Bacteria</taxon>
        <taxon>Candidatus Ratteibacteria</taxon>
    </lineage>
</organism>
<evidence type="ECO:0000313" key="5">
    <source>
        <dbReference type="EMBL" id="PIV64279.1"/>
    </source>
</evidence>
<keyword evidence="1" id="KW-0677">Repeat</keyword>
<dbReference type="SMART" id="SM00028">
    <property type="entry name" value="TPR"/>
    <property type="match status" value="4"/>
</dbReference>
<accession>A0A2M7E986</accession>
<dbReference type="PANTHER" id="PTHR44858:SF1">
    <property type="entry name" value="UDP-N-ACETYLGLUCOSAMINE--PEPTIDE N-ACETYLGLUCOSAMINYLTRANSFERASE SPINDLY-RELATED"/>
    <property type="match status" value="1"/>
</dbReference>
<proteinExistence type="predicted"/>
<dbReference type="PANTHER" id="PTHR44858">
    <property type="entry name" value="TETRATRICOPEPTIDE REPEAT PROTEIN 6"/>
    <property type="match status" value="1"/>
</dbReference>
<name>A0A2M7E986_9BACT</name>
<feature type="repeat" description="TPR" evidence="3">
    <location>
        <begin position="69"/>
        <end position="102"/>
    </location>
</feature>
<dbReference type="PROSITE" id="PS50293">
    <property type="entry name" value="TPR_REGION"/>
    <property type="match status" value="1"/>
</dbReference>